<dbReference type="Gene3D" id="3.30.56.10">
    <property type="match status" value="2"/>
</dbReference>
<dbReference type="Gene3D" id="3.30.70.380">
    <property type="entry name" value="Ferrodoxin-fold anticodon-binding domain"/>
    <property type="match status" value="1"/>
</dbReference>
<evidence type="ECO:0000259" key="17">
    <source>
        <dbReference type="PROSITE" id="PS50886"/>
    </source>
</evidence>
<dbReference type="Pfam" id="PF17759">
    <property type="entry name" value="tRNA_synthFbeta"/>
    <property type="match status" value="1"/>
</dbReference>
<comment type="catalytic activity">
    <reaction evidence="14 15">
        <text>tRNA(Phe) + L-phenylalanine + ATP = L-phenylalanyl-tRNA(Phe) + AMP + diphosphate + H(+)</text>
        <dbReference type="Rhea" id="RHEA:19413"/>
        <dbReference type="Rhea" id="RHEA-COMP:9668"/>
        <dbReference type="Rhea" id="RHEA-COMP:9699"/>
        <dbReference type="ChEBI" id="CHEBI:15378"/>
        <dbReference type="ChEBI" id="CHEBI:30616"/>
        <dbReference type="ChEBI" id="CHEBI:33019"/>
        <dbReference type="ChEBI" id="CHEBI:58095"/>
        <dbReference type="ChEBI" id="CHEBI:78442"/>
        <dbReference type="ChEBI" id="CHEBI:78531"/>
        <dbReference type="ChEBI" id="CHEBI:456215"/>
        <dbReference type="EC" id="6.1.1.20"/>
    </reaction>
</comment>
<dbReference type="PROSITE" id="PS51447">
    <property type="entry name" value="FDX_ACB"/>
    <property type="match status" value="1"/>
</dbReference>
<evidence type="ECO:0000256" key="7">
    <source>
        <dbReference type="ARBA" id="ARBA00022723"/>
    </source>
</evidence>
<protein>
    <recommendedName>
        <fullName evidence="15">Phenylalanine--tRNA ligase beta subunit</fullName>
        <ecNumber evidence="15">6.1.1.20</ecNumber>
    </recommendedName>
    <alternativeName>
        <fullName evidence="15">Phenylalanyl-tRNA synthetase beta subunit</fullName>
        <shortName evidence="15">PheRS</shortName>
    </alternativeName>
</protein>
<dbReference type="CDD" id="cd00769">
    <property type="entry name" value="PheRS_beta_core"/>
    <property type="match status" value="1"/>
</dbReference>
<feature type="binding site" evidence="15">
    <location>
        <position position="477"/>
    </location>
    <ligand>
        <name>Mg(2+)</name>
        <dbReference type="ChEBI" id="CHEBI:18420"/>
        <note>shared with alpha subunit</note>
    </ligand>
</feature>
<dbReference type="SUPFAM" id="SSF54991">
    <property type="entry name" value="Anticodon-binding domain of PheRS"/>
    <property type="match status" value="1"/>
</dbReference>
<dbReference type="InterPro" id="IPR020825">
    <property type="entry name" value="Phe-tRNA_synthase-like_B3/B4"/>
</dbReference>
<evidence type="ECO:0000259" key="18">
    <source>
        <dbReference type="PROSITE" id="PS51447"/>
    </source>
</evidence>
<evidence type="ECO:0000256" key="6">
    <source>
        <dbReference type="ARBA" id="ARBA00022598"/>
    </source>
</evidence>
<dbReference type="PANTHER" id="PTHR10947">
    <property type="entry name" value="PHENYLALANYL-TRNA SYNTHETASE BETA CHAIN AND LEUCINE-RICH REPEAT-CONTAINING PROTEIN 47"/>
    <property type="match status" value="1"/>
</dbReference>
<evidence type="ECO:0000256" key="16">
    <source>
        <dbReference type="PROSITE-ProRule" id="PRU00209"/>
    </source>
</evidence>
<dbReference type="InterPro" id="IPR041616">
    <property type="entry name" value="PheRS_beta_core"/>
</dbReference>
<dbReference type="InterPro" id="IPR045864">
    <property type="entry name" value="aa-tRNA-synth_II/BPL/LPL"/>
</dbReference>
<dbReference type="EMBL" id="JBHSGO010000217">
    <property type="protein sequence ID" value="MFC4666856.1"/>
    <property type="molecule type" value="Genomic_DNA"/>
</dbReference>
<keyword evidence="5 16" id="KW-0820">tRNA-binding</keyword>
<keyword evidence="10 15" id="KW-0460">Magnesium</keyword>
<dbReference type="PANTHER" id="PTHR10947:SF0">
    <property type="entry name" value="PHENYLALANINE--TRNA LIGASE BETA SUBUNIT"/>
    <property type="match status" value="1"/>
</dbReference>
<dbReference type="SMART" id="SM00896">
    <property type="entry name" value="FDX-ACB"/>
    <property type="match status" value="1"/>
</dbReference>
<evidence type="ECO:0000256" key="15">
    <source>
        <dbReference type="HAMAP-Rule" id="MF_00283"/>
    </source>
</evidence>
<dbReference type="InterPro" id="IPR002547">
    <property type="entry name" value="tRNA-bd_dom"/>
</dbReference>
<dbReference type="InterPro" id="IPR036690">
    <property type="entry name" value="Fdx_antiC-bd_sf"/>
</dbReference>
<evidence type="ECO:0000313" key="20">
    <source>
        <dbReference type="EMBL" id="MFC4666856.1"/>
    </source>
</evidence>
<keyword evidence="11 16" id="KW-0694">RNA-binding</keyword>
<dbReference type="InterPro" id="IPR004532">
    <property type="entry name" value="Phe-tRNA-ligase_IIc_bsu_bact"/>
</dbReference>
<evidence type="ECO:0000256" key="9">
    <source>
        <dbReference type="ARBA" id="ARBA00022840"/>
    </source>
</evidence>
<dbReference type="Pfam" id="PF03484">
    <property type="entry name" value="B5"/>
    <property type="match status" value="1"/>
</dbReference>
<keyword evidence="7 15" id="KW-0479">Metal-binding</keyword>
<dbReference type="SUPFAM" id="SSF50249">
    <property type="entry name" value="Nucleic acid-binding proteins"/>
    <property type="match status" value="1"/>
</dbReference>
<dbReference type="Proteomes" id="UP001596020">
    <property type="component" value="Unassembled WGS sequence"/>
</dbReference>
<keyword evidence="6 15" id="KW-0436">Ligase</keyword>
<comment type="caution">
    <text evidence="20">The sequence shown here is derived from an EMBL/GenBank/DDBJ whole genome shotgun (WGS) entry which is preliminary data.</text>
</comment>
<proteinExistence type="inferred from homology"/>
<dbReference type="EC" id="6.1.1.20" evidence="15"/>
<dbReference type="PROSITE" id="PS50886">
    <property type="entry name" value="TRBD"/>
    <property type="match status" value="1"/>
</dbReference>
<comment type="subunit">
    <text evidence="3 15">Tetramer of two alpha and two beta subunits.</text>
</comment>
<dbReference type="RefSeq" id="WP_380080334.1">
    <property type="nucleotide sequence ID" value="NZ_JBHSGO010000217.1"/>
</dbReference>
<dbReference type="InterPro" id="IPR033714">
    <property type="entry name" value="tRNA_bind_bactPheRS"/>
</dbReference>
<dbReference type="InterPro" id="IPR012340">
    <property type="entry name" value="NA-bd_OB-fold"/>
</dbReference>
<evidence type="ECO:0000256" key="4">
    <source>
        <dbReference type="ARBA" id="ARBA00022490"/>
    </source>
</evidence>
<dbReference type="Gene3D" id="3.30.930.10">
    <property type="entry name" value="Bira Bifunctional Protein, Domain 2"/>
    <property type="match status" value="1"/>
</dbReference>
<keyword evidence="21" id="KW-1185">Reference proteome</keyword>
<reference evidence="21" key="1">
    <citation type="journal article" date="2019" name="Int. J. Syst. Evol. Microbiol.">
        <title>The Global Catalogue of Microorganisms (GCM) 10K type strain sequencing project: providing services to taxonomists for standard genome sequencing and annotation.</title>
        <authorList>
            <consortium name="The Broad Institute Genomics Platform"/>
            <consortium name="The Broad Institute Genome Sequencing Center for Infectious Disease"/>
            <person name="Wu L."/>
            <person name="Ma J."/>
        </authorList>
    </citation>
    <scope>NUCLEOTIDE SEQUENCE [LARGE SCALE GENOMIC DNA]</scope>
    <source>
        <strain evidence="21">CGMCC 4.7357</strain>
    </source>
</reference>
<feature type="binding site" evidence="15">
    <location>
        <position position="480"/>
    </location>
    <ligand>
        <name>Mg(2+)</name>
        <dbReference type="ChEBI" id="CHEBI:18420"/>
        <note>shared with alpha subunit</note>
    </ligand>
</feature>
<dbReference type="InterPro" id="IPR045060">
    <property type="entry name" value="Phe-tRNA-ligase_IIc_bsu"/>
</dbReference>
<evidence type="ECO:0000256" key="12">
    <source>
        <dbReference type="ARBA" id="ARBA00022917"/>
    </source>
</evidence>
<dbReference type="Pfam" id="PF01588">
    <property type="entry name" value="tRNA_bind"/>
    <property type="match status" value="1"/>
</dbReference>
<organism evidence="20 21">
    <name type="scientific">Falsiporphyromonas endometrii</name>
    <dbReference type="NCBI Taxonomy" id="1387297"/>
    <lineage>
        <taxon>Bacteria</taxon>
        <taxon>Pseudomonadati</taxon>
        <taxon>Bacteroidota</taxon>
        <taxon>Bacteroidia</taxon>
        <taxon>Bacteroidales</taxon>
        <taxon>Porphyromonadaceae</taxon>
        <taxon>Falsiporphyromonas</taxon>
    </lineage>
</organism>
<dbReference type="SUPFAM" id="SSF55681">
    <property type="entry name" value="Class II aaRS and biotin synthetases"/>
    <property type="match status" value="1"/>
</dbReference>
<evidence type="ECO:0000256" key="5">
    <source>
        <dbReference type="ARBA" id="ARBA00022555"/>
    </source>
</evidence>
<evidence type="ECO:0000256" key="14">
    <source>
        <dbReference type="ARBA" id="ARBA00049255"/>
    </source>
</evidence>
<dbReference type="Pfam" id="PF03147">
    <property type="entry name" value="FDX-ACB"/>
    <property type="match status" value="1"/>
</dbReference>
<feature type="binding site" evidence="15">
    <location>
        <position position="481"/>
    </location>
    <ligand>
        <name>Mg(2+)</name>
        <dbReference type="ChEBI" id="CHEBI:18420"/>
        <note>shared with alpha subunit</note>
    </ligand>
</feature>
<feature type="domain" description="FDX-ACB" evidence="18">
    <location>
        <begin position="734"/>
        <end position="827"/>
    </location>
</feature>
<evidence type="ECO:0000256" key="11">
    <source>
        <dbReference type="ARBA" id="ARBA00022884"/>
    </source>
</evidence>
<keyword evidence="8 15" id="KW-0547">Nucleotide-binding</keyword>
<dbReference type="InterPro" id="IPR005147">
    <property type="entry name" value="tRNA_synthase_B5-dom"/>
</dbReference>
<dbReference type="Gene3D" id="3.50.40.10">
    <property type="entry name" value="Phenylalanyl-trna Synthetase, Chain B, domain 3"/>
    <property type="match status" value="1"/>
</dbReference>
<sequence>MNVSYNRLRRYVDIDLTPSEVAEVLTSIGLEVAKVEKVESIPGGLKGLVIGYVTSCEDHPNSDHLHITKVDLGSEEPVQIVCGAPNVAQGQYVVVATIGTILGQGSDDPFMIKKSRLRGVDSFGMICSESEIGVGSDLSGIITLPKDKVRVGMPAAEYYNVEEDYVIEVEITPNRIDGTSHYGVARDLAAYLSLHSGKEQVAKLPELPRLNFLIDAPVPVQIDCPDDCCSRFQALRIDGIKVQESPEWLQNFLRTIGMKPINNVVDITNFVLMEYGQPLHAYNADMVGHTGFRVRLAESDEPFITLDGIERKLHADDIVIADAKGKALCIAGVFGGLNSGCTDQTTSIILEAANFNATRVRKTARRLGLNTDSSFRFERGLDANMTSYAIKRAASLILEIAGGQISSSLTDIYPVPVEPWKVNLSYDKLCRLVGKRIPMDDVKKILKSLEIEVVSEEGDLMHLAVPRYRTDVTRDVDVIEDILRIYGYNNIELPNHVNMALVNRTQEDKSYHLSLVISEQLVGAGFNEILCNSLVSSAPYEKLESYKSDNLVRLLNPLSNELDVMRQTLLFGGLASIARNEHRKSKRFYYFEWGNTYKYDGTIEERDEDRGLSRYSQTNQLGIWIAGQKVSGSWAHPDEVSDIAELKAHIENILKRASVQKEDVVYGNSDMDIFSQGLDIYTKANRIKLGSFGVVDSRLAEKYEVETEVYFAELNWEEIYKLGARSKFEAQPLPKFPEVKRDLALLVDKEVSYKDIEEAAFQCEKKLLKRVELFDVYEGKNLPSGKKSYALSFYLRDDNRTMSDKQIDNIMQKLIKTMEKQFDATLR</sequence>
<keyword evidence="4 15" id="KW-0963">Cytoplasm</keyword>
<comment type="similarity">
    <text evidence="2 15">Belongs to the phenylalanyl-tRNA synthetase beta subunit family. Type 1 subfamily.</text>
</comment>
<evidence type="ECO:0000259" key="19">
    <source>
        <dbReference type="PROSITE" id="PS51483"/>
    </source>
</evidence>
<feature type="domain" description="B5" evidence="19">
    <location>
        <begin position="417"/>
        <end position="493"/>
    </location>
</feature>
<feature type="domain" description="TRNA-binding" evidence="17">
    <location>
        <begin position="42"/>
        <end position="156"/>
    </location>
</feature>
<keyword evidence="13 15" id="KW-0030">Aminoacyl-tRNA synthetase</keyword>
<dbReference type="Gene3D" id="2.40.50.140">
    <property type="entry name" value="Nucleic acid-binding proteins"/>
    <property type="match status" value="1"/>
</dbReference>
<dbReference type="GO" id="GO:0004826">
    <property type="term" value="F:phenylalanine-tRNA ligase activity"/>
    <property type="evidence" value="ECO:0007669"/>
    <property type="project" value="UniProtKB-EC"/>
</dbReference>
<dbReference type="SMART" id="SM00874">
    <property type="entry name" value="B5"/>
    <property type="match status" value="1"/>
</dbReference>
<dbReference type="Pfam" id="PF03483">
    <property type="entry name" value="B3_4"/>
    <property type="match status" value="1"/>
</dbReference>
<dbReference type="HAMAP" id="MF_00283">
    <property type="entry name" value="Phe_tRNA_synth_beta1"/>
    <property type="match status" value="1"/>
</dbReference>
<feature type="binding site" evidence="15">
    <location>
        <position position="471"/>
    </location>
    <ligand>
        <name>Mg(2+)</name>
        <dbReference type="ChEBI" id="CHEBI:18420"/>
        <note>shared with alpha subunit</note>
    </ligand>
</feature>
<name>A0ABV9KB21_9PORP</name>
<dbReference type="InterPro" id="IPR005146">
    <property type="entry name" value="B3/B4_tRNA-bd"/>
</dbReference>
<dbReference type="SUPFAM" id="SSF46955">
    <property type="entry name" value="Putative DNA-binding domain"/>
    <property type="match status" value="1"/>
</dbReference>
<evidence type="ECO:0000256" key="1">
    <source>
        <dbReference type="ARBA" id="ARBA00004496"/>
    </source>
</evidence>
<dbReference type="PROSITE" id="PS51483">
    <property type="entry name" value="B5"/>
    <property type="match status" value="1"/>
</dbReference>
<evidence type="ECO:0000256" key="13">
    <source>
        <dbReference type="ARBA" id="ARBA00023146"/>
    </source>
</evidence>
<comment type="subcellular location">
    <subcellularLocation>
        <location evidence="1 15">Cytoplasm</location>
    </subcellularLocation>
</comment>
<dbReference type="NCBIfam" id="NF045760">
    <property type="entry name" value="YtpR"/>
    <property type="match status" value="1"/>
</dbReference>
<comment type="cofactor">
    <cofactor evidence="15">
        <name>Mg(2+)</name>
        <dbReference type="ChEBI" id="CHEBI:18420"/>
    </cofactor>
    <text evidence="15">Binds 2 magnesium ions per tetramer.</text>
</comment>
<evidence type="ECO:0000313" key="21">
    <source>
        <dbReference type="Proteomes" id="UP001596020"/>
    </source>
</evidence>
<evidence type="ECO:0000256" key="3">
    <source>
        <dbReference type="ARBA" id="ARBA00011209"/>
    </source>
</evidence>
<dbReference type="InterPro" id="IPR009061">
    <property type="entry name" value="DNA-bd_dom_put_sf"/>
</dbReference>
<dbReference type="NCBIfam" id="TIGR00472">
    <property type="entry name" value="pheT_bact"/>
    <property type="match status" value="1"/>
</dbReference>
<evidence type="ECO:0000256" key="10">
    <source>
        <dbReference type="ARBA" id="ARBA00022842"/>
    </source>
</evidence>
<keyword evidence="9 15" id="KW-0067">ATP-binding</keyword>
<evidence type="ECO:0000256" key="8">
    <source>
        <dbReference type="ARBA" id="ARBA00022741"/>
    </source>
</evidence>
<dbReference type="SUPFAM" id="SSF56037">
    <property type="entry name" value="PheT/TilS domain"/>
    <property type="match status" value="1"/>
</dbReference>
<accession>A0ABV9KB21</accession>
<evidence type="ECO:0000256" key="2">
    <source>
        <dbReference type="ARBA" id="ARBA00008653"/>
    </source>
</evidence>
<dbReference type="CDD" id="cd02796">
    <property type="entry name" value="tRNA_bind_bactPheRS"/>
    <property type="match status" value="1"/>
</dbReference>
<gene>
    <name evidence="15 20" type="primary">pheT</name>
    <name evidence="20" type="ORF">ACFO3G_09650</name>
</gene>
<dbReference type="SMART" id="SM00873">
    <property type="entry name" value="B3_4"/>
    <property type="match status" value="1"/>
</dbReference>
<keyword evidence="12 15" id="KW-0648">Protein biosynthesis</keyword>
<dbReference type="InterPro" id="IPR005121">
    <property type="entry name" value="Fdx_antiC-bd"/>
</dbReference>